<evidence type="ECO:0000256" key="1">
    <source>
        <dbReference type="ARBA" id="ARBA00023015"/>
    </source>
</evidence>
<protein>
    <submittedName>
        <fullName evidence="5">AraC family transcriptional regulator</fullName>
    </submittedName>
</protein>
<dbReference type="OrthoDB" id="9803764at2"/>
<keyword evidence="2" id="KW-0238">DNA-binding</keyword>
<keyword evidence="1" id="KW-0805">Transcription regulation</keyword>
<keyword evidence="3" id="KW-0804">Transcription</keyword>
<evidence type="ECO:0000313" key="5">
    <source>
        <dbReference type="EMBL" id="AVY96063.1"/>
    </source>
</evidence>
<evidence type="ECO:0000256" key="3">
    <source>
        <dbReference type="ARBA" id="ARBA00023163"/>
    </source>
</evidence>
<dbReference type="InterPro" id="IPR032687">
    <property type="entry name" value="AraC-type_N"/>
</dbReference>
<name>A0A2S0PFI4_9NEIS</name>
<dbReference type="SUPFAM" id="SSF46689">
    <property type="entry name" value="Homeodomain-like"/>
    <property type="match status" value="1"/>
</dbReference>
<dbReference type="STRING" id="1122240.GCA_000620105_00258"/>
<dbReference type="PANTHER" id="PTHR47894:SF1">
    <property type="entry name" value="HTH-TYPE TRANSCRIPTIONAL REGULATOR VQSM"/>
    <property type="match status" value="1"/>
</dbReference>
<organism evidence="5 6">
    <name type="scientific">Microvirgula aerodenitrificans</name>
    <dbReference type="NCBI Taxonomy" id="57480"/>
    <lineage>
        <taxon>Bacteria</taxon>
        <taxon>Pseudomonadati</taxon>
        <taxon>Pseudomonadota</taxon>
        <taxon>Betaproteobacteria</taxon>
        <taxon>Neisseriales</taxon>
        <taxon>Aquaspirillaceae</taxon>
        <taxon>Microvirgula</taxon>
    </lineage>
</organism>
<dbReference type="GO" id="GO:0003700">
    <property type="term" value="F:DNA-binding transcription factor activity"/>
    <property type="evidence" value="ECO:0007669"/>
    <property type="project" value="InterPro"/>
</dbReference>
<keyword evidence="6" id="KW-1185">Reference proteome</keyword>
<dbReference type="InterPro" id="IPR018060">
    <property type="entry name" value="HTH_AraC"/>
</dbReference>
<dbReference type="AlphaFoldDB" id="A0A2S0PFI4"/>
<proteinExistence type="predicted"/>
<dbReference type="PROSITE" id="PS01124">
    <property type="entry name" value="HTH_ARAC_FAMILY_2"/>
    <property type="match status" value="1"/>
</dbReference>
<accession>A0A2S0PFI4</accession>
<dbReference type="EMBL" id="CP028519">
    <property type="protein sequence ID" value="AVY96063.1"/>
    <property type="molecule type" value="Genomic_DNA"/>
</dbReference>
<dbReference type="PANTHER" id="PTHR47894">
    <property type="entry name" value="HTH-TYPE TRANSCRIPTIONAL REGULATOR GADX"/>
    <property type="match status" value="1"/>
</dbReference>
<gene>
    <name evidence="5" type="ORF">DAI18_11135</name>
</gene>
<sequence length="309" mass="34056">MAGAGLDANRLNVPEARFPMIGVRRFWRLAIEATGDPLLGLRLGEEVQPATLHGLGLAILACGSLSELMSLVARYATVLSTTMYISLRHDAGGSALVVNTLGGSEMNHAARIAMLAFVYRQACKLSQRQVIPSFVTLGMPPAPGTERLDQYFHVPVTLGAEADAIGFTYADTIEPYASANTMLVGLNEKAIRDYLSRLERSLFSDRVLTQIQDMLPSGEPKLVDVATHLGLSVRTLQRKLRQENQSFQALLDQVRRTLASDWLSHGNLAVVEIGYRLGFSDPSNFCRACHRWFCCSPSEYRQRCLQLVT</sequence>
<dbReference type="GO" id="GO:0000976">
    <property type="term" value="F:transcription cis-regulatory region binding"/>
    <property type="evidence" value="ECO:0007669"/>
    <property type="project" value="TreeGrafter"/>
</dbReference>
<evidence type="ECO:0000256" key="2">
    <source>
        <dbReference type="ARBA" id="ARBA00023125"/>
    </source>
</evidence>
<dbReference type="Proteomes" id="UP000244173">
    <property type="component" value="Chromosome"/>
</dbReference>
<dbReference type="GO" id="GO:0005829">
    <property type="term" value="C:cytosol"/>
    <property type="evidence" value="ECO:0007669"/>
    <property type="project" value="TreeGrafter"/>
</dbReference>
<evidence type="ECO:0000313" key="6">
    <source>
        <dbReference type="Proteomes" id="UP000244173"/>
    </source>
</evidence>
<dbReference type="Gene3D" id="1.10.10.60">
    <property type="entry name" value="Homeodomain-like"/>
    <property type="match status" value="1"/>
</dbReference>
<dbReference type="SMART" id="SM00342">
    <property type="entry name" value="HTH_ARAC"/>
    <property type="match status" value="1"/>
</dbReference>
<dbReference type="Pfam" id="PF12833">
    <property type="entry name" value="HTH_18"/>
    <property type="match status" value="1"/>
</dbReference>
<reference evidence="5 6" key="1">
    <citation type="submission" date="2018-04" db="EMBL/GenBank/DDBJ databases">
        <title>Denitrifier Microvirgula.</title>
        <authorList>
            <person name="Anderson E."/>
            <person name="Jang J."/>
            <person name="Ishii S."/>
        </authorList>
    </citation>
    <scope>NUCLEOTIDE SEQUENCE [LARGE SCALE GENOMIC DNA]</scope>
    <source>
        <strain evidence="5 6">BE2.4</strain>
    </source>
</reference>
<dbReference type="KEGG" id="maer:DAI18_11135"/>
<evidence type="ECO:0000259" key="4">
    <source>
        <dbReference type="PROSITE" id="PS01124"/>
    </source>
</evidence>
<dbReference type="InterPro" id="IPR009057">
    <property type="entry name" value="Homeodomain-like_sf"/>
</dbReference>
<feature type="domain" description="HTH araC/xylS-type" evidence="4">
    <location>
        <begin position="205"/>
        <end position="303"/>
    </location>
</feature>
<dbReference type="Pfam" id="PF12625">
    <property type="entry name" value="Arabinose_bd"/>
    <property type="match status" value="1"/>
</dbReference>